<dbReference type="Proteomes" id="UP000323597">
    <property type="component" value="Chromosome A07"/>
</dbReference>
<keyword evidence="3" id="KW-1185">Reference proteome</keyword>
<organism evidence="2 3">
    <name type="scientific">Gossypium mustelinum</name>
    <name type="common">Cotton</name>
    <name type="synonym">Gossypium caicoense</name>
    <dbReference type="NCBI Taxonomy" id="34275"/>
    <lineage>
        <taxon>Eukaryota</taxon>
        <taxon>Viridiplantae</taxon>
        <taxon>Streptophyta</taxon>
        <taxon>Embryophyta</taxon>
        <taxon>Tracheophyta</taxon>
        <taxon>Spermatophyta</taxon>
        <taxon>Magnoliopsida</taxon>
        <taxon>eudicotyledons</taxon>
        <taxon>Gunneridae</taxon>
        <taxon>Pentapetalae</taxon>
        <taxon>rosids</taxon>
        <taxon>malvids</taxon>
        <taxon>Malvales</taxon>
        <taxon>Malvaceae</taxon>
        <taxon>Malvoideae</taxon>
        <taxon>Gossypium</taxon>
    </lineage>
</organism>
<name>A0A5D2YK14_GOSMU</name>
<proteinExistence type="predicted"/>
<sequence length="52" mass="5887">MMARRGTVLHPGFKPHIESQTLASRVRSQPSVSMKKKPSSMARLKVRGVCWH</sequence>
<evidence type="ECO:0000313" key="2">
    <source>
        <dbReference type="EMBL" id="TYJ26483.1"/>
    </source>
</evidence>
<feature type="region of interest" description="Disordered" evidence="1">
    <location>
        <begin position="1"/>
        <end position="40"/>
    </location>
</feature>
<accession>A0A5D2YK14</accession>
<feature type="compositionally biased region" description="Polar residues" evidence="1">
    <location>
        <begin position="18"/>
        <end position="27"/>
    </location>
</feature>
<evidence type="ECO:0000256" key="1">
    <source>
        <dbReference type="SAM" id="MobiDB-lite"/>
    </source>
</evidence>
<protein>
    <submittedName>
        <fullName evidence="2">Uncharacterized protein</fullName>
    </submittedName>
</protein>
<gene>
    <name evidence="2" type="ORF">E1A91_A07G122400v1</name>
</gene>
<reference evidence="2 3" key="1">
    <citation type="submission" date="2019-07" db="EMBL/GenBank/DDBJ databases">
        <title>WGS assembly of Gossypium mustelinum.</title>
        <authorList>
            <person name="Chen Z.J."/>
            <person name="Sreedasyam A."/>
            <person name="Ando A."/>
            <person name="Song Q."/>
            <person name="De L."/>
            <person name="Hulse-Kemp A."/>
            <person name="Ding M."/>
            <person name="Ye W."/>
            <person name="Kirkbride R."/>
            <person name="Jenkins J."/>
            <person name="Plott C."/>
            <person name="Lovell J."/>
            <person name="Lin Y.-M."/>
            <person name="Vaughn R."/>
            <person name="Liu B."/>
            <person name="Li W."/>
            <person name="Simpson S."/>
            <person name="Scheffler B."/>
            <person name="Saski C."/>
            <person name="Grover C."/>
            <person name="Hu G."/>
            <person name="Conover J."/>
            <person name="Carlson J."/>
            <person name="Shu S."/>
            <person name="Boston L."/>
            <person name="Williams M."/>
            <person name="Peterson D."/>
            <person name="Mcgee K."/>
            <person name="Jones D."/>
            <person name="Wendel J."/>
            <person name="Stelly D."/>
            <person name="Grimwood J."/>
            <person name="Schmutz J."/>
        </authorList>
    </citation>
    <scope>NUCLEOTIDE SEQUENCE [LARGE SCALE GENOMIC DNA]</scope>
    <source>
        <strain evidence="2">1408120.09</strain>
    </source>
</reference>
<evidence type="ECO:0000313" key="3">
    <source>
        <dbReference type="Proteomes" id="UP000323597"/>
    </source>
</evidence>
<dbReference type="AlphaFoldDB" id="A0A5D2YK14"/>
<dbReference type="EMBL" id="CM017642">
    <property type="protein sequence ID" value="TYJ26483.1"/>
    <property type="molecule type" value="Genomic_DNA"/>
</dbReference>